<organism evidence="3 4">
    <name type="scientific">Sinorhizobium kostiense</name>
    <dbReference type="NCBI Taxonomy" id="76747"/>
    <lineage>
        <taxon>Bacteria</taxon>
        <taxon>Pseudomonadati</taxon>
        <taxon>Pseudomonadota</taxon>
        <taxon>Alphaproteobacteria</taxon>
        <taxon>Hyphomicrobiales</taxon>
        <taxon>Rhizobiaceae</taxon>
        <taxon>Sinorhizobium/Ensifer group</taxon>
        <taxon>Sinorhizobium</taxon>
    </lineage>
</organism>
<name>A0ABS4R5Q3_9HYPH</name>
<evidence type="ECO:0000313" key="3">
    <source>
        <dbReference type="EMBL" id="MBP2238227.1"/>
    </source>
</evidence>
<dbReference type="EMBL" id="JAGILA010000007">
    <property type="protein sequence ID" value="MBP2238227.1"/>
    <property type="molecule type" value="Genomic_DNA"/>
</dbReference>
<keyword evidence="1" id="KW-0902">Two-component regulatory system</keyword>
<sequence>MAALKVAFEAPDNTGRSIPSARTPINFTHLANQTMGDKGLEMEVLRLFARQARQAMAEIMAGAVERRQEAAHRLKGAALAIGAAGIAEAAAAIEAQPGDPTLQGELAAAVLETELFILKLCR</sequence>
<dbReference type="Pfam" id="PF01627">
    <property type="entry name" value="Hpt"/>
    <property type="match status" value="1"/>
</dbReference>
<keyword evidence="4" id="KW-1185">Reference proteome</keyword>
<dbReference type="Proteomes" id="UP000730739">
    <property type="component" value="Unassembled WGS sequence"/>
</dbReference>
<evidence type="ECO:0000256" key="1">
    <source>
        <dbReference type="ARBA" id="ARBA00023012"/>
    </source>
</evidence>
<accession>A0ABS4R5Q3</accession>
<dbReference type="RefSeq" id="WP_209605043.1">
    <property type="nucleotide sequence ID" value="NZ_JAGILA010000007.1"/>
</dbReference>
<dbReference type="SUPFAM" id="SSF47226">
    <property type="entry name" value="Histidine-containing phosphotransfer domain, HPT domain"/>
    <property type="match status" value="1"/>
</dbReference>
<dbReference type="InterPro" id="IPR036641">
    <property type="entry name" value="HPT_dom_sf"/>
</dbReference>
<evidence type="ECO:0000259" key="2">
    <source>
        <dbReference type="Pfam" id="PF01627"/>
    </source>
</evidence>
<dbReference type="Gene3D" id="1.20.120.160">
    <property type="entry name" value="HPT domain"/>
    <property type="match status" value="1"/>
</dbReference>
<evidence type="ECO:0000313" key="4">
    <source>
        <dbReference type="Proteomes" id="UP000730739"/>
    </source>
</evidence>
<proteinExistence type="predicted"/>
<comment type="caution">
    <text evidence="3">The sequence shown here is derived from an EMBL/GenBank/DDBJ whole genome shotgun (WGS) entry which is preliminary data.</text>
</comment>
<dbReference type="InterPro" id="IPR008207">
    <property type="entry name" value="Sig_transdc_His_kin_Hpt_dom"/>
</dbReference>
<gene>
    <name evidence="3" type="ORF">J2Z31_004754</name>
</gene>
<protein>
    <submittedName>
        <fullName evidence="3">HPt (Histidine-containing phosphotransfer) domain-containing protein</fullName>
    </submittedName>
</protein>
<feature type="domain" description="HPt" evidence="2">
    <location>
        <begin position="43"/>
        <end position="110"/>
    </location>
</feature>
<reference evidence="3 4" key="1">
    <citation type="submission" date="2021-03" db="EMBL/GenBank/DDBJ databases">
        <title>Genomic Encyclopedia of Type Strains, Phase IV (KMG-IV): sequencing the most valuable type-strain genomes for metagenomic binning, comparative biology and taxonomic classification.</title>
        <authorList>
            <person name="Goeker M."/>
        </authorList>
    </citation>
    <scope>NUCLEOTIDE SEQUENCE [LARGE SCALE GENOMIC DNA]</scope>
    <source>
        <strain evidence="3 4">DSM 13372</strain>
    </source>
</reference>